<keyword evidence="1" id="KW-1133">Transmembrane helix</keyword>
<dbReference type="RefSeq" id="WP_090094698.1">
    <property type="nucleotide sequence ID" value="NZ_FNIX01000001.1"/>
</dbReference>
<feature type="transmembrane region" description="Helical" evidence="1">
    <location>
        <begin position="12"/>
        <end position="31"/>
    </location>
</feature>
<sequence>MSQASGFEKWYMRGVVTFFSLVLIVPAIIFIPEQLSEPEVGDCAEPVAESEGGFDMDETNCTAREAAYRLVRLDRKRGCPEGDYLARSERAAGKSGGRKYFCFVLNAAEGDCFKRGDAFHERVACGTSGAQRVFKVARAHDRALCGDREARVYPDPAMTVCLEKA</sequence>
<dbReference type="EMBL" id="FNIX01000001">
    <property type="protein sequence ID" value="SDN77361.1"/>
    <property type="molecule type" value="Genomic_DNA"/>
</dbReference>
<accession>A0A1H0E515</accession>
<dbReference type="AlphaFoldDB" id="A0A1H0E515"/>
<keyword evidence="3" id="KW-1185">Reference proteome</keyword>
<evidence type="ECO:0000313" key="2">
    <source>
        <dbReference type="EMBL" id="SDN77361.1"/>
    </source>
</evidence>
<evidence type="ECO:0000313" key="3">
    <source>
        <dbReference type="Proteomes" id="UP000199691"/>
    </source>
</evidence>
<dbReference type="Proteomes" id="UP000199691">
    <property type="component" value="Unassembled WGS sequence"/>
</dbReference>
<dbReference type="STRING" id="641025.SAMN05421507_101237"/>
<proteinExistence type="predicted"/>
<dbReference type="OrthoDB" id="4749283at2"/>
<name>A0A1H0E515_9PSEU</name>
<gene>
    <name evidence="2" type="ORF">SAMN05421507_101237</name>
</gene>
<keyword evidence="1" id="KW-0812">Transmembrane</keyword>
<keyword evidence="1" id="KW-0472">Membrane</keyword>
<reference evidence="3" key="1">
    <citation type="submission" date="2016-10" db="EMBL/GenBank/DDBJ databases">
        <authorList>
            <person name="Varghese N."/>
            <person name="Submissions S."/>
        </authorList>
    </citation>
    <scope>NUCLEOTIDE SEQUENCE [LARGE SCALE GENOMIC DNA]</scope>
    <source>
        <strain evidence="3">CGMCC 4.6609</strain>
    </source>
</reference>
<evidence type="ECO:0000256" key="1">
    <source>
        <dbReference type="SAM" id="Phobius"/>
    </source>
</evidence>
<protein>
    <submittedName>
        <fullName evidence="2">Uncharacterized protein</fullName>
    </submittedName>
</protein>
<organism evidence="2 3">
    <name type="scientific">Lentzea jiangxiensis</name>
    <dbReference type="NCBI Taxonomy" id="641025"/>
    <lineage>
        <taxon>Bacteria</taxon>
        <taxon>Bacillati</taxon>
        <taxon>Actinomycetota</taxon>
        <taxon>Actinomycetes</taxon>
        <taxon>Pseudonocardiales</taxon>
        <taxon>Pseudonocardiaceae</taxon>
        <taxon>Lentzea</taxon>
    </lineage>
</organism>